<name>A0A0E9T843_ANGAN</name>
<organism evidence="2">
    <name type="scientific">Anguilla anguilla</name>
    <name type="common">European freshwater eel</name>
    <name type="synonym">Muraena anguilla</name>
    <dbReference type="NCBI Taxonomy" id="7936"/>
    <lineage>
        <taxon>Eukaryota</taxon>
        <taxon>Metazoa</taxon>
        <taxon>Chordata</taxon>
        <taxon>Craniata</taxon>
        <taxon>Vertebrata</taxon>
        <taxon>Euteleostomi</taxon>
        <taxon>Actinopterygii</taxon>
        <taxon>Neopterygii</taxon>
        <taxon>Teleostei</taxon>
        <taxon>Anguilliformes</taxon>
        <taxon>Anguillidae</taxon>
        <taxon>Anguilla</taxon>
    </lineage>
</organism>
<accession>A0A0E9T843</accession>
<proteinExistence type="predicted"/>
<protein>
    <submittedName>
        <fullName evidence="2">Uncharacterized protein</fullName>
    </submittedName>
</protein>
<reference evidence="2" key="1">
    <citation type="submission" date="2014-11" db="EMBL/GenBank/DDBJ databases">
        <authorList>
            <person name="Amaro Gonzalez C."/>
        </authorList>
    </citation>
    <scope>NUCLEOTIDE SEQUENCE</scope>
</reference>
<dbReference type="AlphaFoldDB" id="A0A0E9T843"/>
<reference evidence="2" key="2">
    <citation type="journal article" date="2015" name="Fish Shellfish Immunol.">
        <title>Early steps in the European eel (Anguilla anguilla)-Vibrio vulnificus interaction in the gills: Role of the RtxA13 toxin.</title>
        <authorList>
            <person name="Callol A."/>
            <person name="Pajuelo D."/>
            <person name="Ebbesson L."/>
            <person name="Teles M."/>
            <person name="MacKenzie S."/>
            <person name="Amaro C."/>
        </authorList>
    </citation>
    <scope>NUCLEOTIDE SEQUENCE</scope>
</reference>
<evidence type="ECO:0000256" key="1">
    <source>
        <dbReference type="SAM" id="MobiDB-lite"/>
    </source>
</evidence>
<sequence>MTFHRLGELQLMPQRKSNSKVN</sequence>
<evidence type="ECO:0000313" key="2">
    <source>
        <dbReference type="EMBL" id="JAH48913.1"/>
    </source>
</evidence>
<dbReference type="EMBL" id="GBXM01059664">
    <property type="protein sequence ID" value="JAH48913.1"/>
    <property type="molecule type" value="Transcribed_RNA"/>
</dbReference>
<feature type="region of interest" description="Disordered" evidence="1">
    <location>
        <begin position="1"/>
        <end position="22"/>
    </location>
</feature>